<dbReference type="EC" id="6.3.2.2" evidence="1"/>
<dbReference type="Proteomes" id="UP001438707">
    <property type="component" value="Unassembled WGS sequence"/>
</dbReference>
<dbReference type="Pfam" id="PF04107">
    <property type="entry name" value="GCS2"/>
    <property type="match status" value="1"/>
</dbReference>
<protein>
    <recommendedName>
        <fullName evidence="1">glutamate--cysteine ligase</fullName>
        <ecNumber evidence="1">6.3.2.2</ecNumber>
    </recommendedName>
</protein>
<evidence type="ECO:0000256" key="3">
    <source>
        <dbReference type="ARBA" id="ARBA00022741"/>
    </source>
</evidence>
<sequence length="252" mass="28046">MQVMHLGKLHTCQLWICGPTPASRVSSGRVGSHRRHIAPAAAVAVEPTQKHTQKRLSKADLVAYIASGCKPQDRWGIGTEHEKLGYQLSDHRRLTHEQIQQILEALCKRYGWKPMTEQGLLIGAEWAQQTVTLEPGGQFELSGAPVSNLHLTSAEVNSHLFQVSSIAKELGLAFLDVGFDPKWLYEDVPKMPKQRYRIMRDYMPKRGKLGHDMMFRSCTIQVSLAMITVPSGLSADTACVSLAPHLLERIGC</sequence>
<dbReference type="GO" id="GO:0006750">
    <property type="term" value="P:glutathione biosynthetic process"/>
    <property type="evidence" value="ECO:0007669"/>
    <property type="project" value="InterPro"/>
</dbReference>
<name>A0AAW1Q921_9CHLO</name>
<evidence type="ECO:0000256" key="1">
    <source>
        <dbReference type="ARBA" id="ARBA00012220"/>
    </source>
</evidence>
<dbReference type="GO" id="GO:0005524">
    <property type="term" value="F:ATP binding"/>
    <property type="evidence" value="ECO:0007669"/>
    <property type="project" value="UniProtKB-KW"/>
</dbReference>
<dbReference type="SUPFAM" id="SSF55931">
    <property type="entry name" value="Glutamine synthetase/guanido kinase"/>
    <property type="match status" value="1"/>
</dbReference>
<dbReference type="InterPro" id="IPR006336">
    <property type="entry name" value="GCS2"/>
</dbReference>
<dbReference type="PANTHER" id="PTHR34378:SF1">
    <property type="entry name" value="GLUTAMATE--CYSTEINE LIGASE, CHLOROPLASTIC"/>
    <property type="match status" value="1"/>
</dbReference>
<evidence type="ECO:0000256" key="4">
    <source>
        <dbReference type="ARBA" id="ARBA00022840"/>
    </source>
</evidence>
<accession>A0AAW1Q921</accession>
<dbReference type="InterPro" id="IPR035434">
    <property type="entry name" value="GCL_bact_plant"/>
</dbReference>
<keyword evidence="4" id="KW-0067">ATP-binding</keyword>
<proteinExistence type="predicted"/>
<organism evidence="5 6">
    <name type="scientific">Apatococcus lobatus</name>
    <dbReference type="NCBI Taxonomy" id="904363"/>
    <lineage>
        <taxon>Eukaryota</taxon>
        <taxon>Viridiplantae</taxon>
        <taxon>Chlorophyta</taxon>
        <taxon>core chlorophytes</taxon>
        <taxon>Trebouxiophyceae</taxon>
        <taxon>Chlorellales</taxon>
        <taxon>Chlorellaceae</taxon>
        <taxon>Apatococcus</taxon>
    </lineage>
</organism>
<dbReference type="AlphaFoldDB" id="A0AAW1Q921"/>
<keyword evidence="6" id="KW-1185">Reference proteome</keyword>
<evidence type="ECO:0000313" key="6">
    <source>
        <dbReference type="Proteomes" id="UP001438707"/>
    </source>
</evidence>
<dbReference type="Gene3D" id="3.30.590.20">
    <property type="match status" value="1"/>
</dbReference>
<keyword evidence="3" id="KW-0547">Nucleotide-binding</keyword>
<dbReference type="EMBL" id="JALJOS010000071">
    <property type="protein sequence ID" value="KAK9817400.1"/>
    <property type="molecule type" value="Genomic_DNA"/>
</dbReference>
<dbReference type="InterPro" id="IPR014746">
    <property type="entry name" value="Gln_synth/guanido_kin_cat_dom"/>
</dbReference>
<keyword evidence="2" id="KW-0436">Ligase</keyword>
<dbReference type="GO" id="GO:0004357">
    <property type="term" value="F:glutamate-cysteine ligase activity"/>
    <property type="evidence" value="ECO:0007669"/>
    <property type="project" value="UniProtKB-EC"/>
</dbReference>
<comment type="caution">
    <text evidence="5">The sequence shown here is derived from an EMBL/GenBank/DDBJ whole genome shotgun (WGS) entry which is preliminary data.</text>
</comment>
<evidence type="ECO:0000313" key="5">
    <source>
        <dbReference type="EMBL" id="KAK9817400.1"/>
    </source>
</evidence>
<dbReference type="PANTHER" id="PTHR34378">
    <property type="entry name" value="GLUTAMATE--CYSTEINE LIGASE, CHLOROPLASTIC"/>
    <property type="match status" value="1"/>
</dbReference>
<gene>
    <name evidence="5" type="ORF">WJX74_000496</name>
</gene>
<reference evidence="5 6" key="1">
    <citation type="journal article" date="2024" name="Nat. Commun.">
        <title>Phylogenomics reveals the evolutionary origins of lichenization in chlorophyte algae.</title>
        <authorList>
            <person name="Puginier C."/>
            <person name="Libourel C."/>
            <person name="Otte J."/>
            <person name="Skaloud P."/>
            <person name="Haon M."/>
            <person name="Grisel S."/>
            <person name="Petersen M."/>
            <person name="Berrin J.G."/>
            <person name="Delaux P.M."/>
            <person name="Dal Grande F."/>
            <person name="Keller J."/>
        </authorList>
    </citation>
    <scope>NUCLEOTIDE SEQUENCE [LARGE SCALE GENOMIC DNA]</scope>
    <source>
        <strain evidence="5 6">SAG 2145</strain>
    </source>
</reference>
<evidence type="ECO:0000256" key="2">
    <source>
        <dbReference type="ARBA" id="ARBA00022598"/>
    </source>
</evidence>